<evidence type="ECO:0000313" key="2">
    <source>
        <dbReference type="EMBL" id="OFE44869.1"/>
    </source>
</evidence>
<proteinExistence type="predicted"/>
<gene>
    <name evidence="2" type="ORF">BJN41_01825</name>
</gene>
<dbReference type="Proteomes" id="UP000186931">
    <property type="component" value="Unassembled WGS sequence"/>
</dbReference>
<protein>
    <submittedName>
        <fullName evidence="2">Uncharacterized protein</fullName>
    </submittedName>
</protein>
<feature type="chain" id="PRO_5009213541" evidence="1">
    <location>
        <begin position="19"/>
        <end position="238"/>
    </location>
</feature>
<dbReference type="STRING" id="202956.BJN41_01825"/>
<dbReference type="eggNOG" id="ENOG5033V63">
    <property type="taxonomic scope" value="Bacteria"/>
</dbReference>
<evidence type="ECO:0000256" key="1">
    <source>
        <dbReference type="SAM" id="SignalP"/>
    </source>
</evidence>
<dbReference type="AlphaFoldDB" id="A0A1E8E5L9"/>
<name>A0A1E8E5L9_9GAMM</name>
<sequence>MLKKMSCIALMCSPLTHANLIALENHELTQATGQGGADLSWTLSLNHEYTENLELSNISKFNGGTKPTEVYYRYSKNCADNNVLCRLAIAPNNHEDNNGNKKWLVFKQIQGTIQIDKFSLDGTTIINHKNDPQTAMQLKFYDDKPLKIRNLGFAALSIETGSGQGVNEGYANSEVYTNFLGRNYQQDGSYNLVQQDVPLFDQGAEKGFMGLNIHGNMHMSGNVKIFSYNCTGSAASRC</sequence>
<keyword evidence="1" id="KW-0732">Signal</keyword>
<accession>A0A1E8E5L9</accession>
<feature type="signal peptide" evidence="1">
    <location>
        <begin position="1"/>
        <end position="18"/>
    </location>
</feature>
<dbReference type="RefSeq" id="WP_070152614.1">
    <property type="nucleotide sequence ID" value="NZ_MKQS01000001.1"/>
</dbReference>
<comment type="caution">
    <text evidence="2">The sequence shown here is derived from an EMBL/GenBank/DDBJ whole genome shotgun (WGS) entry which is preliminary data.</text>
</comment>
<organism evidence="2 3">
    <name type="scientific">Acinetobacter towneri</name>
    <dbReference type="NCBI Taxonomy" id="202956"/>
    <lineage>
        <taxon>Bacteria</taxon>
        <taxon>Pseudomonadati</taxon>
        <taxon>Pseudomonadota</taxon>
        <taxon>Gammaproteobacteria</taxon>
        <taxon>Moraxellales</taxon>
        <taxon>Moraxellaceae</taxon>
        <taxon>Acinetobacter</taxon>
    </lineage>
</organism>
<dbReference type="EMBL" id="MKQS01000001">
    <property type="protein sequence ID" value="OFE44869.1"/>
    <property type="molecule type" value="Genomic_DNA"/>
</dbReference>
<evidence type="ECO:0000313" key="3">
    <source>
        <dbReference type="Proteomes" id="UP000186931"/>
    </source>
</evidence>
<reference evidence="2 3" key="1">
    <citation type="submission" date="2016-10" db="EMBL/GenBank/DDBJ databases">
        <title>Genome of airborne Acinetobacter sp. 5-2Ac02 in the hospital environment: Species near to Acinetobacter towneri.</title>
        <authorList>
            <person name="Barbosa B."/>
            <person name="Fernandez-Garcia L."/>
            <person name="Gato E."/>
            <person name="Leao R."/>
            <person name="Albano R."/>
            <person name="Fernandez B."/>
            <person name="Fernandez-Cuenca F."/>
            <person name="Marques E."/>
            <person name="Tomas M."/>
        </authorList>
    </citation>
    <scope>NUCLEOTIDE SEQUENCE [LARGE SCALE GENOMIC DNA]</scope>
    <source>
        <strain evidence="2 3">5-2Ac02</strain>
    </source>
</reference>